<dbReference type="Proteomes" id="UP000265520">
    <property type="component" value="Unassembled WGS sequence"/>
</dbReference>
<accession>A0A392TCD4</accession>
<dbReference type="EMBL" id="LXQA010551352">
    <property type="protein sequence ID" value="MCI58769.1"/>
    <property type="molecule type" value="Genomic_DNA"/>
</dbReference>
<feature type="non-terminal residue" evidence="1">
    <location>
        <position position="62"/>
    </location>
</feature>
<comment type="caution">
    <text evidence="1">The sequence shown here is derived from an EMBL/GenBank/DDBJ whole genome shotgun (WGS) entry which is preliminary data.</text>
</comment>
<proteinExistence type="predicted"/>
<keyword evidence="2" id="KW-1185">Reference proteome</keyword>
<evidence type="ECO:0000313" key="1">
    <source>
        <dbReference type="EMBL" id="MCI58769.1"/>
    </source>
</evidence>
<evidence type="ECO:0000313" key="2">
    <source>
        <dbReference type="Proteomes" id="UP000265520"/>
    </source>
</evidence>
<organism evidence="1 2">
    <name type="scientific">Trifolium medium</name>
    <dbReference type="NCBI Taxonomy" id="97028"/>
    <lineage>
        <taxon>Eukaryota</taxon>
        <taxon>Viridiplantae</taxon>
        <taxon>Streptophyta</taxon>
        <taxon>Embryophyta</taxon>
        <taxon>Tracheophyta</taxon>
        <taxon>Spermatophyta</taxon>
        <taxon>Magnoliopsida</taxon>
        <taxon>eudicotyledons</taxon>
        <taxon>Gunneridae</taxon>
        <taxon>Pentapetalae</taxon>
        <taxon>rosids</taxon>
        <taxon>fabids</taxon>
        <taxon>Fabales</taxon>
        <taxon>Fabaceae</taxon>
        <taxon>Papilionoideae</taxon>
        <taxon>50 kb inversion clade</taxon>
        <taxon>NPAAA clade</taxon>
        <taxon>Hologalegina</taxon>
        <taxon>IRL clade</taxon>
        <taxon>Trifolieae</taxon>
        <taxon>Trifolium</taxon>
    </lineage>
</organism>
<reference evidence="1 2" key="1">
    <citation type="journal article" date="2018" name="Front. Plant Sci.">
        <title>Red Clover (Trifolium pratense) and Zigzag Clover (T. medium) - A Picture of Genomic Similarities and Differences.</title>
        <authorList>
            <person name="Dluhosova J."/>
            <person name="Istvanek J."/>
            <person name="Nedelnik J."/>
            <person name="Repkova J."/>
        </authorList>
    </citation>
    <scope>NUCLEOTIDE SEQUENCE [LARGE SCALE GENOMIC DNA]</scope>
    <source>
        <strain evidence="2">cv. 10/8</strain>
        <tissue evidence="1">Leaf</tissue>
    </source>
</reference>
<sequence>MLLMLFLRPVFRSDSRHQHVDEDNQKGSVTKRTVLPFPELGHSEWFKSHPKSTQLNLCQAQR</sequence>
<protein>
    <submittedName>
        <fullName evidence="1">Uncharacterized protein</fullName>
    </submittedName>
</protein>
<dbReference type="AlphaFoldDB" id="A0A392TCD4"/>
<name>A0A392TCD4_9FABA</name>